<dbReference type="InterPro" id="IPR036388">
    <property type="entry name" value="WH-like_DNA-bd_sf"/>
</dbReference>
<dbReference type="GO" id="GO:0016987">
    <property type="term" value="F:sigma factor activity"/>
    <property type="evidence" value="ECO:0007669"/>
    <property type="project" value="UniProtKB-KW"/>
</dbReference>
<keyword evidence="4" id="KW-0238">DNA-binding</keyword>
<comment type="caution">
    <text evidence="7">The sequence shown here is derived from an EMBL/GenBank/DDBJ whole genome shotgun (WGS) entry which is preliminary data.</text>
</comment>
<keyword evidence="2" id="KW-0805">Transcription regulation</keyword>
<reference evidence="7 8" key="1">
    <citation type="submission" date="2018-06" db="EMBL/GenBank/DDBJ databases">
        <title>Sphaerisporangium craniellae sp. nov., isolated from a marine sponge in the South China Sea.</title>
        <authorList>
            <person name="Li L."/>
        </authorList>
    </citation>
    <scope>NUCLEOTIDE SEQUENCE [LARGE SCALE GENOMIC DNA]</scope>
    <source>
        <strain evidence="7 8">LHW63015</strain>
    </source>
</reference>
<evidence type="ECO:0000313" key="8">
    <source>
        <dbReference type="Proteomes" id="UP000253303"/>
    </source>
</evidence>
<evidence type="ECO:0000256" key="3">
    <source>
        <dbReference type="ARBA" id="ARBA00023082"/>
    </source>
</evidence>
<sequence length="186" mass="20798">MGRAGDGDREAWNRLVDRYISLVWAIARGYDLRRPDIDDVSQEVWLSLLRHLPLRDPAALPGWLTTTTHRECRRVVDTTRRRADLERSSAPAPAADEASALVEELTTAERRIALRAAFARLPEPCRLLLALLMQDPPPRYTEIAERLGTSVGSVGPHRARCLERLRRLLDRPAVPGRSPGRAGSAV</sequence>
<dbReference type="Gene3D" id="1.10.10.10">
    <property type="entry name" value="Winged helix-like DNA-binding domain superfamily/Winged helix DNA-binding domain"/>
    <property type="match status" value="1"/>
</dbReference>
<organism evidence="7 8">
    <name type="scientific">Spongiactinospora rosea</name>
    <dbReference type="NCBI Taxonomy" id="2248750"/>
    <lineage>
        <taxon>Bacteria</taxon>
        <taxon>Bacillati</taxon>
        <taxon>Actinomycetota</taxon>
        <taxon>Actinomycetes</taxon>
        <taxon>Streptosporangiales</taxon>
        <taxon>Streptosporangiaceae</taxon>
        <taxon>Spongiactinospora</taxon>
    </lineage>
</organism>
<comment type="similarity">
    <text evidence="1">Belongs to the sigma-70 factor family. ECF subfamily.</text>
</comment>
<dbReference type="NCBIfam" id="TIGR02937">
    <property type="entry name" value="sigma70-ECF"/>
    <property type="match status" value="1"/>
</dbReference>
<proteinExistence type="inferred from homology"/>
<protein>
    <submittedName>
        <fullName evidence="7">Sigma-70 family RNA polymerase sigma factor</fullName>
    </submittedName>
</protein>
<dbReference type="PANTHER" id="PTHR43133:SF8">
    <property type="entry name" value="RNA POLYMERASE SIGMA FACTOR HI_1459-RELATED"/>
    <property type="match status" value="1"/>
</dbReference>
<dbReference type="InterPro" id="IPR013324">
    <property type="entry name" value="RNA_pol_sigma_r3/r4-like"/>
</dbReference>
<dbReference type="Gene3D" id="1.10.1740.10">
    <property type="match status" value="1"/>
</dbReference>
<dbReference type="Proteomes" id="UP000253303">
    <property type="component" value="Unassembled WGS sequence"/>
</dbReference>
<evidence type="ECO:0000256" key="5">
    <source>
        <dbReference type="ARBA" id="ARBA00023163"/>
    </source>
</evidence>
<gene>
    <name evidence="7" type="ORF">DP939_14735</name>
</gene>
<dbReference type="InterPro" id="IPR039425">
    <property type="entry name" value="RNA_pol_sigma-70-like"/>
</dbReference>
<dbReference type="InterPro" id="IPR007627">
    <property type="entry name" value="RNA_pol_sigma70_r2"/>
</dbReference>
<accession>A0A366M096</accession>
<dbReference type="GO" id="GO:0006352">
    <property type="term" value="P:DNA-templated transcription initiation"/>
    <property type="evidence" value="ECO:0007669"/>
    <property type="project" value="InterPro"/>
</dbReference>
<evidence type="ECO:0000259" key="6">
    <source>
        <dbReference type="Pfam" id="PF04542"/>
    </source>
</evidence>
<evidence type="ECO:0000256" key="4">
    <source>
        <dbReference type="ARBA" id="ARBA00023125"/>
    </source>
</evidence>
<dbReference type="InterPro" id="IPR013325">
    <property type="entry name" value="RNA_pol_sigma_r2"/>
</dbReference>
<dbReference type="GO" id="GO:0003677">
    <property type="term" value="F:DNA binding"/>
    <property type="evidence" value="ECO:0007669"/>
    <property type="project" value="UniProtKB-KW"/>
</dbReference>
<name>A0A366M096_9ACTN</name>
<feature type="domain" description="RNA polymerase sigma-70 region 2" evidence="6">
    <location>
        <begin position="15"/>
        <end position="81"/>
    </location>
</feature>
<dbReference type="SUPFAM" id="SSF88659">
    <property type="entry name" value="Sigma3 and sigma4 domains of RNA polymerase sigma factors"/>
    <property type="match status" value="1"/>
</dbReference>
<keyword evidence="8" id="KW-1185">Reference proteome</keyword>
<dbReference type="AlphaFoldDB" id="A0A366M096"/>
<dbReference type="SUPFAM" id="SSF88946">
    <property type="entry name" value="Sigma2 domain of RNA polymerase sigma factors"/>
    <property type="match status" value="1"/>
</dbReference>
<dbReference type="OrthoDB" id="265863at2"/>
<dbReference type="InterPro" id="IPR014284">
    <property type="entry name" value="RNA_pol_sigma-70_dom"/>
</dbReference>
<dbReference type="PANTHER" id="PTHR43133">
    <property type="entry name" value="RNA POLYMERASE ECF-TYPE SIGMA FACTO"/>
    <property type="match status" value="1"/>
</dbReference>
<evidence type="ECO:0000313" key="7">
    <source>
        <dbReference type="EMBL" id="RBQ19457.1"/>
    </source>
</evidence>
<evidence type="ECO:0000256" key="1">
    <source>
        <dbReference type="ARBA" id="ARBA00010641"/>
    </source>
</evidence>
<evidence type="ECO:0000256" key="2">
    <source>
        <dbReference type="ARBA" id="ARBA00023015"/>
    </source>
</evidence>
<keyword evidence="3" id="KW-0731">Sigma factor</keyword>
<dbReference type="EMBL" id="QMEY01000005">
    <property type="protein sequence ID" value="RBQ19457.1"/>
    <property type="molecule type" value="Genomic_DNA"/>
</dbReference>
<dbReference type="Pfam" id="PF04542">
    <property type="entry name" value="Sigma70_r2"/>
    <property type="match status" value="1"/>
</dbReference>
<keyword evidence="5" id="KW-0804">Transcription</keyword>